<dbReference type="PANTHER" id="PTHR43133">
    <property type="entry name" value="RNA POLYMERASE ECF-TYPE SIGMA FACTO"/>
    <property type="match status" value="1"/>
</dbReference>
<evidence type="ECO:0000313" key="9">
    <source>
        <dbReference type="EMBL" id="RXS71069.1"/>
    </source>
</evidence>
<dbReference type="Gene3D" id="1.10.1740.10">
    <property type="match status" value="1"/>
</dbReference>
<evidence type="ECO:0000259" key="8">
    <source>
        <dbReference type="Pfam" id="PF08281"/>
    </source>
</evidence>
<evidence type="ECO:0000256" key="5">
    <source>
        <dbReference type="ARBA" id="ARBA00023163"/>
    </source>
</evidence>
<name>A0A4V1NR98_9ACTN</name>
<keyword evidence="4 6" id="KW-0238">DNA-binding</keyword>
<dbReference type="GO" id="GO:0006352">
    <property type="term" value="P:DNA-templated transcription initiation"/>
    <property type="evidence" value="ECO:0007669"/>
    <property type="project" value="InterPro"/>
</dbReference>
<feature type="domain" description="RNA polymerase sigma factor 70 region 4 type 2" evidence="8">
    <location>
        <begin position="136"/>
        <end position="187"/>
    </location>
</feature>
<dbReference type="InterPro" id="IPR039425">
    <property type="entry name" value="RNA_pol_sigma-70-like"/>
</dbReference>
<dbReference type="InterPro" id="IPR036388">
    <property type="entry name" value="WH-like_DNA-bd_sf"/>
</dbReference>
<dbReference type="Pfam" id="PF04542">
    <property type="entry name" value="Sigma70_r2"/>
    <property type="match status" value="1"/>
</dbReference>
<keyword evidence="2 6" id="KW-0805">Transcription regulation</keyword>
<dbReference type="InterPro" id="IPR013249">
    <property type="entry name" value="RNA_pol_sigma70_r4_t2"/>
</dbReference>
<keyword evidence="3 6" id="KW-0731">Sigma factor</keyword>
<dbReference type="EMBL" id="SDIF01000002">
    <property type="protein sequence ID" value="RXS71069.1"/>
    <property type="molecule type" value="Genomic_DNA"/>
</dbReference>
<comment type="similarity">
    <text evidence="1 6">Belongs to the sigma-70 factor family. ECF subfamily.</text>
</comment>
<keyword evidence="10" id="KW-1185">Reference proteome</keyword>
<organism evidence="9 10">
    <name type="scientific">Streptomyces sioyaensis</name>
    <dbReference type="NCBI Taxonomy" id="67364"/>
    <lineage>
        <taxon>Bacteria</taxon>
        <taxon>Bacillati</taxon>
        <taxon>Actinomycetota</taxon>
        <taxon>Actinomycetes</taxon>
        <taxon>Kitasatosporales</taxon>
        <taxon>Streptomycetaceae</taxon>
        <taxon>Streptomyces</taxon>
    </lineage>
</organism>
<dbReference type="InterPro" id="IPR000838">
    <property type="entry name" value="RNA_pol_sigma70_ECF_CS"/>
</dbReference>
<evidence type="ECO:0000259" key="7">
    <source>
        <dbReference type="Pfam" id="PF04542"/>
    </source>
</evidence>
<evidence type="ECO:0000256" key="6">
    <source>
        <dbReference type="RuleBase" id="RU000716"/>
    </source>
</evidence>
<evidence type="ECO:0000256" key="4">
    <source>
        <dbReference type="ARBA" id="ARBA00023125"/>
    </source>
</evidence>
<dbReference type="Pfam" id="PF08281">
    <property type="entry name" value="Sigma70_r4_2"/>
    <property type="match status" value="1"/>
</dbReference>
<sequence>MIAAPTGPSPYKRTAAHDEQVTGLALAARDGDPDAVERFVHATHRDIWRFVAHLSGDTNAADDLAQETFLRALTGLPKFAGRSCARTWLLSIARRVVVDRYRSAAARPRIADINDWQAVAEHRQPSGLPGFDDGLALGELLDTLDRERREAFVLTQLVGLPYADAAAVVGCPIGTVRSRVSRARADLAGWLRSAETCARVPRPAMAR</sequence>
<dbReference type="InterPro" id="IPR014284">
    <property type="entry name" value="RNA_pol_sigma-70_dom"/>
</dbReference>
<dbReference type="Proteomes" id="UP000289482">
    <property type="component" value="Unassembled WGS sequence"/>
</dbReference>
<evidence type="ECO:0000256" key="3">
    <source>
        <dbReference type="ARBA" id="ARBA00023082"/>
    </source>
</evidence>
<dbReference type="Gene3D" id="1.10.10.10">
    <property type="entry name" value="Winged helix-like DNA-binding domain superfamily/Winged helix DNA-binding domain"/>
    <property type="match status" value="1"/>
</dbReference>
<dbReference type="GO" id="GO:0003677">
    <property type="term" value="F:DNA binding"/>
    <property type="evidence" value="ECO:0007669"/>
    <property type="project" value="UniProtKB-KW"/>
</dbReference>
<feature type="domain" description="RNA polymerase sigma-70 region 2" evidence="7">
    <location>
        <begin position="40"/>
        <end position="105"/>
    </location>
</feature>
<dbReference type="GO" id="GO:0016987">
    <property type="term" value="F:sigma factor activity"/>
    <property type="evidence" value="ECO:0007669"/>
    <property type="project" value="UniProtKB-KW"/>
</dbReference>
<comment type="caution">
    <text evidence="9">The sequence shown here is derived from an EMBL/GenBank/DDBJ whole genome shotgun (WGS) entry which is preliminary data.</text>
</comment>
<dbReference type="AlphaFoldDB" id="A0A4V1NR98"/>
<dbReference type="RefSeq" id="WP_129243941.1">
    <property type="nucleotide sequence ID" value="NZ_JABZEL010000010.1"/>
</dbReference>
<proteinExistence type="inferred from homology"/>
<dbReference type="GeneID" id="95776629"/>
<dbReference type="CDD" id="cd06171">
    <property type="entry name" value="Sigma70_r4"/>
    <property type="match status" value="1"/>
</dbReference>
<dbReference type="PROSITE" id="PS01063">
    <property type="entry name" value="SIGMA70_ECF"/>
    <property type="match status" value="1"/>
</dbReference>
<evidence type="ECO:0000256" key="1">
    <source>
        <dbReference type="ARBA" id="ARBA00010641"/>
    </source>
</evidence>
<protein>
    <recommendedName>
        <fullName evidence="6">RNA polymerase sigma factor</fullName>
    </recommendedName>
</protein>
<accession>A0A4V1NR98</accession>
<keyword evidence="5 6" id="KW-0804">Transcription</keyword>
<reference evidence="9 10" key="1">
    <citation type="submission" date="2019-01" db="EMBL/GenBank/DDBJ databases">
        <title>Draft genome sequences of the type strain Streptomyces sioyaensis DSM 40032 and its novel strain, TM32, a thermotolerant antibiotics-producing actinobacterium.</title>
        <authorList>
            <person name="Nakaew N."/>
            <person name="Lumyong S."/>
            <person name="Sloan W.T."/>
            <person name="Sungthong R."/>
        </authorList>
    </citation>
    <scope>NUCLEOTIDE SEQUENCE [LARGE SCALE GENOMIC DNA]</scope>
    <source>
        <strain evidence="9 10">DSM 40032</strain>
    </source>
</reference>
<dbReference type="PANTHER" id="PTHR43133:SF61">
    <property type="entry name" value="ECF RNA POLYMERASE SIGMA FACTOR SIGC"/>
    <property type="match status" value="1"/>
</dbReference>
<dbReference type="InterPro" id="IPR013324">
    <property type="entry name" value="RNA_pol_sigma_r3/r4-like"/>
</dbReference>
<dbReference type="NCBIfam" id="TIGR02937">
    <property type="entry name" value="sigma70-ECF"/>
    <property type="match status" value="1"/>
</dbReference>
<evidence type="ECO:0000313" key="10">
    <source>
        <dbReference type="Proteomes" id="UP000289482"/>
    </source>
</evidence>
<dbReference type="GO" id="GO:0006950">
    <property type="term" value="P:response to stress"/>
    <property type="evidence" value="ECO:0007669"/>
    <property type="project" value="UniProtKB-ARBA"/>
</dbReference>
<dbReference type="InterPro" id="IPR007627">
    <property type="entry name" value="RNA_pol_sigma70_r2"/>
</dbReference>
<evidence type="ECO:0000256" key="2">
    <source>
        <dbReference type="ARBA" id="ARBA00023015"/>
    </source>
</evidence>
<dbReference type="SUPFAM" id="SSF88946">
    <property type="entry name" value="Sigma2 domain of RNA polymerase sigma factors"/>
    <property type="match status" value="1"/>
</dbReference>
<gene>
    <name evidence="9" type="ORF">EST54_01260</name>
</gene>
<dbReference type="InterPro" id="IPR013325">
    <property type="entry name" value="RNA_pol_sigma_r2"/>
</dbReference>
<dbReference type="SUPFAM" id="SSF88659">
    <property type="entry name" value="Sigma3 and sigma4 domains of RNA polymerase sigma factors"/>
    <property type="match status" value="1"/>
</dbReference>